<sequence>MLHYRVSVSPETSTASTITSANMSQNTKTTQGTPNPIMTTRKEPEQTHDTDHTSWELEFYLHQQKESTELQNKALESMKVLRGHVQKTSENILG</sequence>
<evidence type="ECO:0000256" key="1">
    <source>
        <dbReference type="SAM" id="MobiDB-lite"/>
    </source>
</evidence>
<name>A0A6V7JX08_9HYME</name>
<feature type="compositionally biased region" description="Basic and acidic residues" evidence="1">
    <location>
        <begin position="40"/>
        <end position="51"/>
    </location>
</feature>
<feature type="region of interest" description="Disordered" evidence="1">
    <location>
        <begin position="1"/>
        <end position="51"/>
    </location>
</feature>
<evidence type="ECO:0000313" key="2">
    <source>
        <dbReference type="EMBL" id="CAD1554749.1"/>
    </source>
</evidence>
<proteinExistence type="predicted"/>
<accession>A0A6V7JX08</accession>
<feature type="compositionally biased region" description="Polar residues" evidence="1">
    <location>
        <begin position="9"/>
        <end position="38"/>
    </location>
</feature>
<reference evidence="2" key="1">
    <citation type="submission" date="2020-07" db="EMBL/GenBank/DDBJ databases">
        <authorList>
            <person name="Ferguson B K."/>
        </authorList>
    </citation>
    <scope>NUCLEOTIDE SEQUENCE</scope>
    <source>
        <strain evidence="2">L06</strain>
    </source>
</reference>
<dbReference type="EMBL" id="CADCXW020000021">
    <property type="protein sequence ID" value="CAD1554749.1"/>
    <property type="molecule type" value="Genomic_DNA"/>
</dbReference>
<organism evidence="2">
    <name type="scientific">Bracon brevicornis</name>
    <dbReference type="NCBI Taxonomy" id="1563983"/>
    <lineage>
        <taxon>Eukaryota</taxon>
        <taxon>Metazoa</taxon>
        <taxon>Ecdysozoa</taxon>
        <taxon>Arthropoda</taxon>
        <taxon>Hexapoda</taxon>
        <taxon>Insecta</taxon>
        <taxon>Pterygota</taxon>
        <taxon>Neoptera</taxon>
        <taxon>Endopterygota</taxon>
        <taxon>Hymenoptera</taxon>
        <taxon>Apocrita</taxon>
        <taxon>Ichneumonoidea</taxon>
        <taxon>Braconidae</taxon>
        <taxon>Braconinae</taxon>
        <taxon>Bracon</taxon>
    </lineage>
</organism>
<gene>
    <name evidence="2" type="ORF">BBRV_LOCUS60085</name>
</gene>
<dbReference type="AlphaFoldDB" id="A0A6V7JX08"/>
<protein>
    <submittedName>
        <fullName evidence="2">Uncharacterized protein</fullName>
    </submittedName>
</protein>